<dbReference type="SUPFAM" id="SSF55846">
    <property type="entry name" value="N-acetylmuramoyl-L-alanine amidase-like"/>
    <property type="match status" value="1"/>
</dbReference>
<proteinExistence type="predicted"/>
<dbReference type="InterPro" id="IPR002502">
    <property type="entry name" value="Amidase_domain"/>
</dbReference>
<accession>A0A7C1ZVS2</accession>
<dbReference type="InterPro" id="IPR036505">
    <property type="entry name" value="Amidase/PGRP_sf"/>
</dbReference>
<feature type="non-terminal residue" evidence="2">
    <location>
        <position position="1"/>
    </location>
</feature>
<dbReference type="EMBL" id="DRHY01000331">
    <property type="protein sequence ID" value="HEC75489.1"/>
    <property type="molecule type" value="Genomic_DNA"/>
</dbReference>
<dbReference type="GO" id="GO:0009253">
    <property type="term" value="P:peptidoglycan catabolic process"/>
    <property type="evidence" value="ECO:0007669"/>
    <property type="project" value="InterPro"/>
</dbReference>
<dbReference type="Gene3D" id="3.40.80.10">
    <property type="entry name" value="Peptidoglycan recognition protein-like"/>
    <property type="match status" value="1"/>
</dbReference>
<evidence type="ECO:0000259" key="1">
    <source>
        <dbReference type="Pfam" id="PF01510"/>
    </source>
</evidence>
<name>A0A7C1ZVS2_9GAMM</name>
<dbReference type="Pfam" id="PF01510">
    <property type="entry name" value="Amidase_2"/>
    <property type="match status" value="1"/>
</dbReference>
<protein>
    <submittedName>
        <fullName evidence="2">N-acetylmuramoyl-L-alanine amidase</fullName>
    </submittedName>
</protein>
<gene>
    <name evidence="2" type="ORF">ENI26_14155</name>
</gene>
<dbReference type="GO" id="GO:0008745">
    <property type="term" value="F:N-acetylmuramoyl-L-alanine amidase activity"/>
    <property type="evidence" value="ECO:0007669"/>
    <property type="project" value="InterPro"/>
</dbReference>
<organism evidence="2">
    <name type="scientific">Methylophaga aminisulfidivorans</name>
    <dbReference type="NCBI Taxonomy" id="230105"/>
    <lineage>
        <taxon>Bacteria</taxon>
        <taxon>Pseudomonadati</taxon>
        <taxon>Pseudomonadota</taxon>
        <taxon>Gammaproteobacteria</taxon>
        <taxon>Thiotrichales</taxon>
        <taxon>Piscirickettsiaceae</taxon>
        <taxon>Methylophaga</taxon>
    </lineage>
</organism>
<sequence length="157" mass="18438">AYIVERDGTIYEVFPPECWAYHLKIGASNERRSIGIEVGSEGGLLYRGGKYYCFDRVSERTEFKGKVFDFGKLWRRQYRYFAAYTLAQVKSIKILVDYLLHTYNIPPVVPKNLYMYNPKLKLFAGILGHHHVRADKTDVHPGFKWQEFINELGLHRM</sequence>
<feature type="domain" description="N-acetylmuramoyl-L-alanine amidase" evidence="1">
    <location>
        <begin position="2"/>
        <end position="138"/>
    </location>
</feature>
<dbReference type="AlphaFoldDB" id="A0A7C1ZVS2"/>
<comment type="caution">
    <text evidence="2">The sequence shown here is derived from an EMBL/GenBank/DDBJ whole genome shotgun (WGS) entry which is preliminary data.</text>
</comment>
<dbReference type="Proteomes" id="UP000886384">
    <property type="component" value="Unassembled WGS sequence"/>
</dbReference>
<evidence type="ECO:0000313" key="2">
    <source>
        <dbReference type="EMBL" id="HEC75489.1"/>
    </source>
</evidence>
<reference evidence="2" key="1">
    <citation type="journal article" date="2020" name="mSystems">
        <title>Genome- and Community-Level Interaction Insights into Carbon Utilization and Element Cycling Functions of Hydrothermarchaeota in Hydrothermal Sediment.</title>
        <authorList>
            <person name="Zhou Z."/>
            <person name="Liu Y."/>
            <person name="Xu W."/>
            <person name="Pan J."/>
            <person name="Luo Z.H."/>
            <person name="Li M."/>
        </authorList>
    </citation>
    <scope>NUCLEOTIDE SEQUENCE [LARGE SCALE GENOMIC DNA]</scope>
    <source>
        <strain evidence="2">HyVt-380</strain>
    </source>
</reference>